<keyword evidence="1" id="KW-0732">Signal</keyword>
<protein>
    <submittedName>
        <fullName evidence="2">Uncharacterized protein</fullName>
    </submittedName>
</protein>
<dbReference type="AlphaFoldDB" id="A0AAE0FPW1"/>
<organism evidence="2 3">
    <name type="scientific">Cymbomonas tetramitiformis</name>
    <dbReference type="NCBI Taxonomy" id="36881"/>
    <lineage>
        <taxon>Eukaryota</taxon>
        <taxon>Viridiplantae</taxon>
        <taxon>Chlorophyta</taxon>
        <taxon>Pyramimonadophyceae</taxon>
        <taxon>Pyramimonadales</taxon>
        <taxon>Pyramimonadaceae</taxon>
        <taxon>Cymbomonas</taxon>
    </lineage>
</organism>
<sequence>MRVAIFIMIYLSEVGGNTAFGIWPRAALVENRDCHLTSLRSSGAVGDFNRTCEQKDPSGRSKLPALSTASTGVLSGDCSAFSGLNSPVRGVWKPIKELDVTRPGRHGSPYRPQAFISSSAAAFDADRILAALAGKHLLFLGDSVMRQMMEVFVGFLADAGHKASNVTVSVNQEMQVMYANGLVISRWALLHITSFARRSLHLQLAQADVILTGFGRHYNHSSSRAGYTSDLELLATTLRSVAPRRAVLVETLPAHFPTASGDIFDPKRHSAFAMKDKKGYYVCRKTRARGKMWQNTLMHQVASEHHLPVLQVHDIFAARWDAHQGWRGPGDVFRKFGQDCVHWCYSRFLFRPIAAAMQEAVLAATSCNSTTPAMPLGSDTRRTFVQDMIDKHTKKEAARASSSV</sequence>
<dbReference type="GO" id="GO:0016413">
    <property type="term" value="F:O-acetyltransferase activity"/>
    <property type="evidence" value="ECO:0007669"/>
    <property type="project" value="InterPro"/>
</dbReference>
<comment type="caution">
    <text evidence="2">The sequence shown here is derived from an EMBL/GenBank/DDBJ whole genome shotgun (WGS) entry which is preliminary data.</text>
</comment>
<evidence type="ECO:0000313" key="3">
    <source>
        <dbReference type="Proteomes" id="UP001190700"/>
    </source>
</evidence>
<name>A0AAE0FPW1_9CHLO</name>
<accession>A0AAE0FPW1</accession>
<feature type="signal peptide" evidence="1">
    <location>
        <begin position="1"/>
        <end position="19"/>
    </location>
</feature>
<dbReference type="EMBL" id="LGRX02015039">
    <property type="protein sequence ID" value="KAK3263789.1"/>
    <property type="molecule type" value="Genomic_DNA"/>
</dbReference>
<keyword evidence="3" id="KW-1185">Reference proteome</keyword>
<dbReference type="PANTHER" id="PTHR32285">
    <property type="entry name" value="PROTEIN TRICHOME BIREFRINGENCE-LIKE 9-RELATED"/>
    <property type="match status" value="1"/>
</dbReference>
<reference evidence="2 3" key="1">
    <citation type="journal article" date="2015" name="Genome Biol. Evol.">
        <title>Comparative Genomics of a Bacterivorous Green Alga Reveals Evolutionary Causalities and Consequences of Phago-Mixotrophic Mode of Nutrition.</title>
        <authorList>
            <person name="Burns J.A."/>
            <person name="Paasch A."/>
            <person name="Narechania A."/>
            <person name="Kim E."/>
        </authorList>
    </citation>
    <scope>NUCLEOTIDE SEQUENCE [LARGE SCALE GENOMIC DNA]</scope>
    <source>
        <strain evidence="2 3">PLY_AMNH</strain>
    </source>
</reference>
<dbReference type="PANTHER" id="PTHR32285:SF48">
    <property type="entry name" value="PROTEIN TRICHOME BIREFRINGENCE-LIKE 19"/>
    <property type="match status" value="1"/>
</dbReference>
<feature type="chain" id="PRO_5042272412" evidence="1">
    <location>
        <begin position="20"/>
        <end position="404"/>
    </location>
</feature>
<evidence type="ECO:0000256" key="1">
    <source>
        <dbReference type="SAM" id="SignalP"/>
    </source>
</evidence>
<dbReference type="InterPro" id="IPR029962">
    <property type="entry name" value="TBL"/>
</dbReference>
<proteinExistence type="predicted"/>
<evidence type="ECO:0000313" key="2">
    <source>
        <dbReference type="EMBL" id="KAK3263789.1"/>
    </source>
</evidence>
<dbReference type="Proteomes" id="UP001190700">
    <property type="component" value="Unassembled WGS sequence"/>
</dbReference>
<gene>
    <name evidence="2" type="ORF">CYMTET_27431</name>
</gene>